<evidence type="ECO:0000313" key="2">
    <source>
        <dbReference type="Proteomes" id="UP000663874"/>
    </source>
</evidence>
<dbReference type="EMBL" id="CAJOBE010007660">
    <property type="protein sequence ID" value="CAF4042487.1"/>
    <property type="molecule type" value="Genomic_DNA"/>
</dbReference>
<reference evidence="1" key="1">
    <citation type="submission" date="2021-02" db="EMBL/GenBank/DDBJ databases">
        <authorList>
            <person name="Nowell W R."/>
        </authorList>
    </citation>
    <scope>NUCLEOTIDE SEQUENCE</scope>
</reference>
<proteinExistence type="predicted"/>
<name>A0A819R789_9BILA</name>
<evidence type="ECO:0000313" key="1">
    <source>
        <dbReference type="EMBL" id="CAF4042487.1"/>
    </source>
</evidence>
<comment type="caution">
    <text evidence="1">The sequence shown here is derived from an EMBL/GenBank/DDBJ whole genome shotgun (WGS) entry which is preliminary data.</text>
</comment>
<sequence length="71" mass="8276">MTSIFNYNDCVEQLNVPLDTKQMLHKAIKFRECCLIKNQLLEEHQAQFPEGKTFPAIFGEKPRSSSYNILK</sequence>
<dbReference type="Proteomes" id="UP000663874">
    <property type="component" value="Unassembled WGS sequence"/>
</dbReference>
<protein>
    <submittedName>
        <fullName evidence="1">Uncharacterized protein</fullName>
    </submittedName>
</protein>
<organism evidence="1 2">
    <name type="scientific">Rotaria sordida</name>
    <dbReference type="NCBI Taxonomy" id="392033"/>
    <lineage>
        <taxon>Eukaryota</taxon>
        <taxon>Metazoa</taxon>
        <taxon>Spiralia</taxon>
        <taxon>Gnathifera</taxon>
        <taxon>Rotifera</taxon>
        <taxon>Eurotatoria</taxon>
        <taxon>Bdelloidea</taxon>
        <taxon>Philodinida</taxon>
        <taxon>Philodinidae</taxon>
        <taxon>Rotaria</taxon>
    </lineage>
</organism>
<accession>A0A819R789</accession>
<gene>
    <name evidence="1" type="ORF">FNK824_LOCUS28256</name>
</gene>
<dbReference type="AlphaFoldDB" id="A0A819R789"/>